<proteinExistence type="predicted"/>
<organism evidence="2">
    <name type="scientific">uncultured Rubrobacteraceae bacterium</name>
    <dbReference type="NCBI Taxonomy" id="349277"/>
    <lineage>
        <taxon>Bacteria</taxon>
        <taxon>Bacillati</taxon>
        <taxon>Actinomycetota</taxon>
        <taxon>Rubrobacteria</taxon>
        <taxon>Rubrobacterales</taxon>
        <taxon>Rubrobacteraceae</taxon>
        <taxon>environmental samples</taxon>
    </lineage>
</organism>
<gene>
    <name evidence="2" type="ORF">AVDCRST_MAG01-01-1001</name>
</gene>
<feature type="region of interest" description="Disordered" evidence="1">
    <location>
        <begin position="22"/>
        <end position="43"/>
    </location>
</feature>
<dbReference type="EMBL" id="CADCUW010000149">
    <property type="protein sequence ID" value="CAA9400817.1"/>
    <property type="molecule type" value="Genomic_DNA"/>
</dbReference>
<protein>
    <submittedName>
        <fullName evidence="2">Uncharacterized protein</fullName>
    </submittedName>
</protein>
<evidence type="ECO:0000313" key="2">
    <source>
        <dbReference type="EMBL" id="CAA9400817.1"/>
    </source>
</evidence>
<reference evidence="2" key="1">
    <citation type="submission" date="2020-02" db="EMBL/GenBank/DDBJ databases">
        <authorList>
            <person name="Meier V. D."/>
        </authorList>
    </citation>
    <scope>NUCLEOTIDE SEQUENCE</scope>
    <source>
        <strain evidence="2">AVDCRST_MAG01</strain>
    </source>
</reference>
<evidence type="ECO:0000256" key="1">
    <source>
        <dbReference type="SAM" id="MobiDB-lite"/>
    </source>
</evidence>
<accession>A0A6J4NZ89</accession>
<name>A0A6J4NZ89_9ACTN</name>
<sequence>MRVFRQFPAEVRGIALPRTPVNRSKVKEPGSRSPGPFVRCAWR</sequence>
<dbReference type="AlphaFoldDB" id="A0A6J4NZ89"/>